<dbReference type="EMBL" id="CP051142">
    <property type="protein sequence ID" value="QIX00840.1"/>
    <property type="molecule type" value="Genomic_DNA"/>
</dbReference>
<organism evidence="2 3">
    <name type="scientific">Peltaster fructicola</name>
    <dbReference type="NCBI Taxonomy" id="286661"/>
    <lineage>
        <taxon>Eukaryota</taxon>
        <taxon>Fungi</taxon>
        <taxon>Dikarya</taxon>
        <taxon>Ascomycota</taxon>
        <taxon>Pezizomycotina</taxon>
        <taxon>Dothideomycetes</taxon>
        <taxon>Dothideomycetes incertae sedis</taxon>
        <taxon>Peltaster</taxon>
    </lineage>
</organism>
<accession>A0A6H0Y2I0</accession>
<reference evidence="2 3" key="1">
    <citation type="journal article" date="2016" name="Sci. Rep.">
        <title>Peltaster fructicola genome reveals evolution from an invasive phytopathogen to an ectophytic parasite.</title>
        <authorList>
            <person name="Xu C."/>
            <person name="Chen H."/>
            <person name="Gleason M.L."/>
            <person name="Xu J.R."/>
            <person name="Liu H."/>
            <person name="Zhang R."/>
            <person name="Sun G."/>
        </authorList>
    </citation>
    <scope>NUCLEOTIDE SEQUENCE [LARGE SCALE GENOMIC DNA]</scope>
    <source>
        <strain evidence="2 3">LNHT1506</strain>
    </source>
</reference>
<protein>
    <submittedName>
        <fullName evidence="2">Uncharacterized protein</fullName>
    </submittedName>
</protein>
<dbReference type="Proteomes" id="UP000503462">
    <property type="component" value="Chromosome 4"/>
</dbReference>
<name>A0A6H0Y2I0_9PEZI</name>
<keyword evidence="3" id="KW-1185">Reference proteome</keyword>
<feature type="region of interest" description="Disordered" evidence="1">
    <location>
        <begin position="265"/>
        <end position="313"/>
    </location>
</feature>
<evidence type="ECO:0000313" key="3">
    <source>
        <dbReference type="Proteomes" id="UP000503462"/>
    </source>
</evidence>
<evidence type="ECO:0000256" key="1">
    <source>
        <dbReference type="SAM" id="MobiDB-lite"/>
    </source>
</evidence>
<proteinExistence type="predicted"/>
<gene>
    <name evidence="2" type="ORF">AMS68_006357</name>
</gene>
<dbReference type="OrthoDB" id="3981028at2759"/>
<dbReference type="AlphaFoldDB" id="A0A6H0Y2I0"/>
<evidence type="ECO:0000313" key="2">
    <source>
        <dbReference type="EMBL" id="QIX00840.1"/>
    </source>
</evidence>
<sequence>MNSIMSDRDSLSSQYLSRSFDHLSRSRSTNNLIVRAYKQATQLYLTRRFREAYDTLEPVVSPQGSAADGQINDAPNAILSAELAPVAQSSKGTRTKVWVFYLSLLHSIIGLGPQEGKTTFGSTKWRELAAKVRDGTIWQEVVKRGYGGNEGEVDGEVVVNLATLLLGHMTTQKLNQEKLEGYLAANDDDTAASVFSDRDGTSTPMSIHSTSPKNLQTRLKILELYILHVLPANDEWDYARQYIEMSEMLDEERKEAFMHALESVKEEKNGAALREKALAEQREREAIEQKKQEEARRVDEARRAEEEKKEGCS</sequence>